<dbReference type="InterPro" id="IPR050194">
    <property type="entry name" value="Glycosyltransferase_grp1"/>
</dbReference>
<dbReference type="CDD" id="cd03821">
    <property type="entry name" value="GT4_Bme6-like"/>
    <property type="match status" value="1"/>
</dbReference>
<dbReference type="Gene3D" id="3.40.50.2000">
    <property type="entry name" value="Glycogen Phosphorylase B"/>
    <property type="match status" value="2"/>
</dbReference>
<dbReference type="Pfam" id="PF00534">
    <property type="entry name" value="Glycos_transf_1"/>
    <property type="match status" value="1"/>
</dbReference>
<sequence length="391" mass="43747">MKILQIVPSISLIYGGPSQMVLGLAPALAKEGVEVTILTTDSNGDNGQKSLDVPLNQPVKKDGYEIIYFRCSPFRRYKFSLDLLNWLKQHASEYDLAHIHALFSPVSSFAARICRQQKLPYILRPLGTLDPADLRKKKQLKQVYAALLERPNLASAAAIHFTSNQEAKVSERFGIQTHDLILPLGVVPTQKESNNNLLEKFKIPQDIPLVLFMSRIDPKKGFDLLIPALEKLLSQGLKFHFVLAGTNPQNPSYEEGIQKQIQNSLLHPHTTITGFVTGELKTALLQAADLFVLPSYYENFGIAVAEAMVAGKPVVISDQVHIWHDIHNSKSGWVTKTEVESLSNALQSALQNPEECKNRGNNARNYALENYSWDAIARQLIQEYQKLINKS</sequence>
<dbReference type="EMBL" id="NTFS01000010">
    <property type="protein sequence ID" value="PAX60440.1"/>
    <property type="molecule type" value="Genomic_DNA"/>
</dbReference>
<evidence type="ECO:0000259" key="1">
    <source>
        <dbReference type="Pfam" id="PF00534"/>
    </source>
</evidence>
<evidence type="ECO:0000313" key="3">
    <source>
        <dbReference type="EMBL" id="PAX60440.1"/>
    </source>
</evidence>
<evidence type="ECO:0000259" key="2">
    <source>
        <dbReference type="Pfam" id="PF13579"/>
    </source>
</evidence>
<organism evidence="3 4">
    <name type="scientific">Brunnivagina elsteri CCALA 953</name>
    <dbReference type="NCBI Taxonomy" id="987040"/>
    <lineage>
        <taxon>Bacteria</taxon>
        <taxon>Bacillati</taxon>
        <taxon>Cyanobacteriota</taxon>
        <taxon>Cyanophyceae</taxon>
        <taxon>Nostocales</taxon>
        <taxon>Calotrichaceae</taxon>
        <taxon>Brunnivagina</taxon>
    </lineage>
</organism>
<dbReference type="InterPro" id="IPR001296">
    <property type="entry name" value="Glyco_trans_1"/>
</dbReference>
<comment type="caution">
    <text evidence="3">The sequence shown here is derived from an EMBL/GenBank/DDBJ whole genome shotgun (WGS) entry which is preliminary data.</text>
</comment>
<accession>A0A2A2TPR3</accession>
<proteinExistence type="predicted"/>
<dbReference type="PANTHER" id="PTHR45947:SF3">
    <property type="entry name" value="SULFOQUINOVOSYL TRANSFERASE SQD2"/>
    <property type="match status" value="1"/>
</dbReference>
<dbReference type="SUPFAM" id="SSF53756">
    <property type="entry name" value="UDP-Glycosyltransferase/glycogen phosphorylase"/>
    <property type="match status" value="1"/>
</dbReference>
<gene>
    <name evidence="3" type="ORF">CK510_01760</name>
</gene>
<dbReference type="Proteomes" id="UP000218238">
    <property type="component" value="Unassembled WGS sequence"/>
</dbReference>
<keyword evidence="4" id="KW-1185">Reference proteome</keyword>
<dbReference type="Pfam" id="PF13579">
    <property type="entry name" value="Glyco_trans_4_4"/>
    <property type="match status" value="1"/>
</dbReference>
<dbReference type="OrthoDB" id="433681at2"/>
<name>A0A2A2TPR3_9CYAN</name>
<dbReference type="NCBIfam" id="NF038295">
    <property type="entry name" value="EPS_HpsP"/>
    <property type="match status" value="1"/>
</dbReference>
<feature type="domain" description="Glycosyltransferase subfamily 4-like N-terminal" evidence="2">
    <location>
        <begin position="15"/>
        <end position="177"/>
    </location>
</feature>
<reference evidence="3 4" key="1">
    <citation type="submission" date="2017-08" db="EMBL/GenBank/DDBJ databases">
        <title>Draft genome sequence of filamentous cyanobacterium Calothrix elsteri CCALA 953.</title>
        <authorList>
            <person name="Gagunashvili A.N."/>
            <person name="Elster J."/>
            <person name="Andresson O.S."/>
        </authorList>
    </citation>
    <scope>NUCLEOTIDE SEQUENCE [LARGE SCALE GENOMIC DNA]</scope>
    <source>
        <strain evidence="3 4">CCALA 953</strain>
    </source>
</reference>
<feature type="domain" description="Glycosyl transferase family 1" evidence="1">
    <location>
        <begin position="197"/>
        <end position="365"/>
    </location>
</feature>
<protein>
    <submittedName>
        <fullName evidence="3">Glycosyl transferase group 1</fullName>
    </submittedName>
</protein>
<dbReference type="RefSeq" id="WP_095720046.1">
    <property type="nucleotide sequence ID" value="NZ_NTFS01000010.1"/>
</dbReference>
<dbReference type="GO" id="GO:0016757">
    <property type="term" value="F:glycosyltransferase activity"/>
    <property type="evidence" value="ECO:0007669"/>
    <property type="project" value="InterPro"/>
</dbReference>
<dbReference type="PANTHER" id="PTHR45947">
    <property type="entry name" value="SULFOQUINOVOSYL TRANSFERASE SQD2"/>
    <property type="match status" value="1"/>
</dbReference>
<dbReference type="AlphaFoldDB" id="A0A2A2TPR3"/>
<evidence type="ECO:0000313" key="4">
    <source>
        <dbReference type="Proteomes" id="UP000218238"/>
    </source>
</evidence>
<keyword evidence="3" id="KW-0808">Transferase</keyword>
<dbReference type="InterPro" id="IPR028098">
    <property type="entry name" value="Glyco_trans_4-like_N"/>
</dbReference>